<evidence type="ECO:0000313" key="6">
    <source>
        <dbReference type="EMBL" id="CCZ87407.1"/>
    </source>
</evidence>
<keyword evidence="3" id="KW-0479">Metal-binding</keyword>
<gene>
    <name evidence="6" type="ORF">BN536_02184</name>
</gene>
<proteinExistence type="inferred from homology"/>
<evidence type="ECO:0000259" key="5">
    <source>
        <dbReference type="Pfam" id="PF20796"/>
    </source>
</evidence>
<dbReference type="Proteomes" id="UP000018372">
    <property type="component" value="Unassembled WGS sequence"/>
</dbReference>
<dbReference type="Pfam" id="PF20796">
    <property type="entry name" value="PDDEXK_13"/>
    <property type="match status" value="1"/>
</dbReference>
<comment type="cofactor">
    <cofactor evidence="1">
        <name>Zn(2+)</name>
        <dbReference type="ChEBI" id="CHEBI:29105"/>
    </cofactor>
</comment>
<dbReference type="InterPro" id="IPR048822">
    <property type="entry name" value="PDDEXK_13"/>
</dbReference>
<dbReference type="PANTHER" id="PTHR42813">
    <property type="entry name" value="ZINC-TYPE ALCOHOL DEHYDROGENASE-LIKE"/>
    <property type="match status" value="1"/>
</dbReference>
<evidence type="ECO:0000313" key="7">
    <source>
        <dbReference type="Proteomes" id="UP000018372"/>
    </source>
</evidence>
<evidence type="ECO:0000256" key="2">
    <source>
        <dbReference type="ARBA" id="ARBA00008072"/>
    </source>
</evidence>
<reference evidence="6" key="1">
    <citation type="submission" date="2012-11" db="EMBL/GenBank/DDBJ databases">
        <title>Dependencies among metagenomic species, viruses, plasmids and units of genetic variation.</title>
        <authorList>
            <person name="Nielsen H.B."/>
            <person name="Almeida M."/>
            <person name="Juncker A.S."/>
            <person name="Rasmussen S."/>
            <person name="Li J."/>
            <person name="Sunagawa S."/>
            <person name="Plichta D."/>
            <person name="Gautier L."/>
            <person name="Le Chatelier E."/>
            <person name="Peletier E."/>
            <person name="Bonde I."/>
            <person name="Nielsen T."/>
            <person name="Manichanh C."/>
            <person name="Arumugam M."/>
            <person name="Batto J."/>
            <person name="Santos M.B.Q.D."/>
            <person name="Blom N."/>
            <person name="Borruel N."/>
            <person name="Burgdorf K.S."/>
            <person name="Boumezbeur F."/>
            <person name="Casellas F."/>
            <person name="Dore J."/>
            <person name="Guarner F."/>
            <person name="Hansen T."/>
            <person name="Hildebrand F."/>
            <person name="Kaas R.S."/>
            <person name="Kennedy S."/>
            <person name="Kristiansen K."/>
            <person name="Kultima J.R."/>
            <person name="Leonard P."/>
            <person name="Levenez F."/>
            <person name="Lund O."/>
            <person name="Moumen B."/>
            <person name="Le Paslier D."/>
            <person name="Pons N."/>
            <person name="Pedersen O."/>
            <person name="Prifti E."/>
            <person name="Qin J."/>
            <person name="Raes J."/>
            <person name="Tap J."/>
            <person name="Tims S."/>
            <person name="Ussery D.W."/>
            <person name="Yamada T."/>
            <person name="MetaHit consortium"/>
            <person name="Renault P."/>
            <person name="Sicheritz-Ponten T."/>
            <person name="Bork P."/>
            <person name="Wang J."/>
            <person name="Brunak S."/>
            <person name="Ehrlich S.D."/>
        </authorList>
    </citation>
    <scope>NUCLEOTIDE SEQUENCE [LARGE SCALE GENOMIC DNA]</scope>
</reference>
<protein>
    <recommendedName>
        <fullName evidence="5">PD-(D/E)XK nuclease-like domain-containing protein</fullName>
    </recommendedName>
</protein>
<organism evidence="6 7">
    <name type="scientific">Phocaeicola plebeius CAG:211</name>
    <dbReference type="NCBI Taxonomy" id="1263052"/>
    <lineage>
        <taxon>Bacteria</taxon>
        <taxon>Pseudomonadati</taxon>
        <taxon>Bacteroidota</taxon>
        <taxon>Bacteroidia</taxon>
        <taxon>Bacteroidales</taxon>
        <taxon>Bacteroidaceae</taxon>
        <taxon>Phocaeicola</taxon>
    </lineage>
</organism>
<keyword evidence="4" id="KW-0862">Zinc</keyword>
<sequence>MYDRPQVLPLPDMYGKNLTFKTGGVDGCDCAEILRLIAEGKIDTTPLITHRFPLNEIEEAYRIFENRLDGVIKVAITEKVELYAGDTDWQRIARTKQSDFRRNCLQVGCEANSLNRQDGTKNYYGNVLQEKDARKGLNFYEGFRKEILSAIGAYRQPLWANLLRSEHIPWNLFFPMGLTSRAKEACGELLRELTGLEVKEVTCIRVEYAPSSADTTDGWRYLNDGTSFDCYIAYKDNSDAFCGIGIEVKYTEMAYKLQPGSSEYRHTREKLSEEYLCVTLQSGCYHTLSAATDEEAFPKVLIEDDYRQLWRNHMLGMSMVQHSDIRHFLSVHLYPSGNKHYEKVLPEYERLLTEKGQSTFLPLTYERLFEAMGHYVFFSCEEDSKWKEYLRDRYLY</sequence>
<dbReference type="GO" id="GO:0046872">
    <property type="term" value="F:metal ion binding"/>
    <property type="evidence" value="ECO:0007669"/>
    <property type="project" value="UniProtKB-KW"/>
</dbReference>
<evidence type="ECO:0000256" key="3">
    <source>
        <dbReference type="ARBA" id="ARBA00022723"/>
    </source>
</evidence>
<dbReference type="Gene3D" id="3.90.180.10">
    <property type="entry name" value="Medium-chain alcohol dehydrogenases, catalytic domain"/>
    <property type="match status" value="1"/>
</dbReference>
<evidence type="ECO:0000256" key="4">
    <source>
        <dbReference type="ARBA" id="ARBA00022833"/>
    </source>
</evidence>
<comment type="caution">
    <text evidence="6">The sequence shown here is derived from an EMBL/GenBank/DDBJ whole genome shotgun (WGS) entry which is preliminary data.</text>
</comment>
<evidence type="ECO:0000256" key="1">
    <source>
        <dbReference type="ARBA" id="ARBA00001947"/>
    </source>
</evidence>
<feature type="domain" description="PD-(D/E)XK nuclease-like" evidence="5">
    <location>
        <begin position="85"/>
        <end position="395"/>
    </location>
</feature>
<comment type="similarity">
    <text evidence="2">Belongs to the zinc-containing alcohol dehydrogenase family.</text>
</comment>
<dbReference type="EMBL" id="CBAT010000143">
    <property type="protein sequence ID" value="CCZ87407.1"/>
    <property type="molecule type" value="Genomic_DNA"/>
</dbReference>
<dbReference type="PANTHER" id="PTHR42813:SF4">
    <property type="entry name" value="NADP-DEPENDENT ISOPROPANOL DEHYDROGENASE"/>
    <property type="match status" value="1"/>
</dbReference>
<accession>R5W3Z1</accession>
<dbReference type="AlphaFoldDB" id="R5W3Z1"/>
<dbReference type="Gene3D" id="3.40.50.720">
    <property type="entry name" value="NAD(P)-binding Rossmann-like Domain"/>
    <property type="match status" value="1"/>
</dbReference>
<name>R5W3Z1_9BACT</name>